<evidence type="ECO:0000313" key="2">
    <source>
        <dbReference type="Proteomes" id="UP000620124"/>
    </source>
</evidence>
<name>A0A8H6X588_9AGAR</name>
<organism evidence="1 2">
    <name type="scientific">Mycena venus</name>
    <dbReference type="NCBI Taxonomy" id="2733690"/>
    <lineage>
        <taxon>Eukaryota</taxon>
        <taxon>Fungi</taxon>
        <taxon>Dikarya</taxon>
        <taxon>Basidiomycota</taxon>
        <taxon>Agaricomycotina</taxon>
        <taxon>Agaricomycetes</taxon>
        <taxon>Agaricomycetidae</taxon>
        <taxon>Agaricales</taxon>
        <taxon>Marasmiineae</taxon>
        <taxon>Mycenaceae</taxon>
        <taxon>Mycena</taxon>
    </lineage>
</organism>
<dbReference type="Proteomes" id="UP000620124">
    <property type="component" value="Unassembled WGS sequence"/>
</dbReference>
<reference evidence="1" key="1">
    <citation type="submission" date="2020-05" db="EMBL/GenBank/DDBJ databases">
        <title>Mycena genomes resolve the evolution of fungal bioluminescence.</title>
        <authorList>
            <person name="Tsai I.J."/>
        </authorList>
    </citation>
    <scope>NUCLEOTIDE SEQUENCE</scope>
    <source>
        <strain evidence="1">CCC161011</strain>
    </source>
</reference>
<sequence>MQVCWHWHHVGVAAHALWSFIDLSRSGRWERLFGQLRRSGVFPLTLKIGHCDNSHYVDIILEHSERIRVLEVSGEARHIHRLLNELPNSNFPLLSSLALNPNRKREEISAGFVATLPAAIVDGGIPKLRELTLSDINLPWMSVHSLESLSLSNSNDSVQPSIPNLESMLAMLEACPQLRTLRLENIRPPELDFNLARTIHLPALMYIRLRDPVIQCRALLTQLDFPPSARLHVFATGVRVGADIRELLVPISRRLRHPGATRAPLLRIDCSGSAGTAPAYCMISTYLDIDPPDLLDRSLPVLSLNSHPINENSMRQILSKIIKALSFQHITHLDGRLAPYLTPVSWRTVLKLLPSLHTAYVQTLLGMIGQFLRALVEVEDLDPERQKYPRIHRLHILAAVLDEENDMPATLTLLRSYLQLCHGLGAPLPILEIDERHFCLSPYEAELEEMFFLVGGADDPQR</sequence>
<keyword evidence="2" id="KW-1185">Reference proteome</keyword>
<dbReference type="EMBL" id="JACAZI010000026">
    <property type="protein sequence ID" value="KAF7334583.1"/>
    <property type="molecule type" value="Genomic_DNA"/>
</dbReference>
<dbReference type="OrthoDB" id="3235815at2759"/>
<accession>A0A8H6X588</accession>
<dbReference type="InterPro" id="IPR032675">
    <property type="entry name" value="LRR_dom_sf"/>
</dbReference>
<proteinExistence type="predicted"/>
<dbReference type="AlphaFoldDB" id="A0A8H6X588"/>
<gene>
    <name evidence="1" type="ORF">MVEN_02288200</name>
</gene>
<dbReference type="SUPFAM" id="SSF52047">
    <property type="entry name" value="RNI-like"/>
    <property type="match status" value="1"/>
</dbReference>
<evidence type="ECO:0000313" key="1">
    <source>
        <dbReference type="EMBL" id="KAF7334583.1"/>
    </source>
</evidence>
<protein>
    <submittedName>
        <fullName evidence="1">F-box domain-containing protein</fullName>
    </submittedName>
</protein>
<comment type="caution">
    <text evidence="1">The sequence shown here is derived from an EMBL/GenBank/DDBJ whole genome shotgun (WGS) entry which is preliminary data.</text>
</comment>
<dbReference type="Gene3D" id="3.80.10.10">
    <property type="entry name" value="Ribonuclease Inhibitor"/>
    <property type="match status" value="1"/>
</dbReference>